<evidence type="ECO:0008006" key="3">
    <source>
        <dbReference type="Google" id="ProtNLM"/>
    </source>
</evidence>
<keyword evidence="2" id="KW-1185">Reference proteome</keyword>
<accession>A0A5B2VNC1</accession>
<dbReference type="RefSeq" id="WP_149815934.1">
    <property type="nucleotide sequence ID" value="NZ_VUOA01000009.1"/>
</dbReference>
<organism evidence="1 2">
    <name type="scientific">Salinarimonas soli</name>
    <dbReference type="NCBI Taxonomy" id="1638099"/>
    <lineage>
        <taxon>Bacteria</taxon>
        <taxon>Pseudomonadati</taxon>
        <taxon>Pseudomonadota</taxon>
        <taxon>Alphaproteobacteria</taxon>
        <taxon>Hyphomicrobiales</taxon>
        <taxon>Salinarimonadaceae</taxon>
        <taxon>Salinarimonas</taxon>
    </lineage>
</organism>
<proteinExistence type="predicted"/>
<sequence length="68" mass="7673">MGDLSFHREREAFGDRIGIRAPLDLRPRVHEAARVAGVTAAELIRQAVEAHVSRIMDEQARPERRVEG</sequence>
<evidence type="ECO:0000313" key="2">
    <source>
        <dbReference type="Proteomes" id="UP000323142"/>
    </source>
</evidence>
<reference evidence="1 2" key="1">
    <citation type="submission" date="2019-09" db="EMBL/GenBank/DDBJ databases">
        <title>Salinarimonas rosea gen. nov., sp. nov., a new member of the a-2 subgroup of the Proteobacteria.</title>
        <authorList>
            <person name="Liu J."/>
        </authorList>
    </citation>
    <scope>NUCLEOTIDE SEQUENCE [LARGE SCALE GENOMIC DNA]</scope>
    <source>
        <strain evidence="1 2">BN140002</strain>
    </source>
</reference>
<reference evidence="1 2" key="2">
    <citation type="submission" date="2019-09" db="EMBL/GenBank/DDBJ databases">
        <authorList>
            <person name="Jin C."/>
        </authorList>
    </citation>
    <scope>NUCLEOTIDE SEQUENCE [LARGE SCALE GENOMIC DNA]</scope>
    <source>
        <strain evidence="1 2">BN140002</strain>
    </source>
</reference>
<evidence type="ECO:0000313" key="1">
    <source>
        <dbReference type="EMBL" id="KAA2241153.1"/>
    </source>
</evidence>
<dbReference type="AlphaFoldDB" id="A0A5B2VNC1"/>
<protein>
    <recommendedName>
        <fullName evidence="3">Ribbon-helix-helix protein CopG domain-containing protein</fullName>
    </recommendedName>
</protein>
<gene>
    <name evidence="1" type="ORF">F0L46_04975</name>
</gene>
<name>A0A5B2VNC1_9HYPH</name>
<comment type="caution">
    <text evidence="1">The sequence shown here is derived from an EMBL/GenBank/DDBJ whole genome shotgun (WGS) entry which is preliminary data.</text>
</comment>
<dbReference type="EMBL" id="VUOA01000009">
    <property type="protein sequence ID" value="KAA2241153.1"/>
    <property type="molecule type" value="Genomic_DNA"/>
</dbReference>
<dbReference type="Proteomes" id="UP000323142">
    <property type="component" value="Unassembled WGS sequence"/>
</dbReference>